<evidence type="ECO:0000313" key="2">
    <source>
        <dbReference type="Proteomes" id="UP000642829"/>
    </source>
</evidence>
<organism evidence="1 2">
    <name type="scientific">Cerasicoccus arenae</name>
    <dbReference type="NCBI Taxonomy" id="424488"/>
    <lineage>
        <taxon>Bacteria</taxon>
        <taxon>Pseudomonadati</taxon>
        <taxon>Verrucomicrobiota</taxon>
        <taxon>Opitutia</taxon>
        <taxon>Puniceicoccales</taxon>
        <taxon>Cerasicoccaceae</taxon>
        <taxon>Cerasicoccus</taxon>
    </lineage>
</organism>
<evidence type="ECO:0000313" key="1">
    <source>
        <dbReference type="EMBL" id="GHC00653.1"/>
    </source>
</evidence>
<comment type="caution">
    <text evidence="1">The sequence shown here is derived from an EMBL/GenBank/DDBJ whole genome shotgun (WGS) entry which is preliminary data.</text>
</comment>
<reference evidence="1" key="2">
    <citation type="submission" date="2020-09" db="EMBL/GenBank/DDBJ databases">
        <authorList>
            <person name="Sun Q."/>
            <person name="Kim S."/>
        </authorList>
    </citation>
    <scope>NUCLEOTIDE SEQUENCE</scope>
    <source>
        <strain evidence="1">KCTC 12870</strain>
    </source>
</reference>
<reference evidence="1" key="1">
    <citation type="journal article" date="2014" name="Int. J. Syst. Evol. Microbiol.">
        <title>Complete genome sequence of Corynebacterium casei LMG S-19264T (=DSM 44701T), isolated from a smear-ripened cheese.</title>
        <authorList>
            <consortium name="US DOE Joint Genome Institute (JGI-PGF)"/>
            <person name="Walter F."/>
            <person name="Albersmeier A."/>
            <person name="Kalinowski J."/>
            <person name="Ruckert C."/>
        </authorList>
    </citation>
    <scope>NUCLEOTIDE SEQUENCE</scope>
    <source>
        <strain evidence="1">KCTC 12870</strain>
    </source>
</reference>
<accession>A0A8J3DBX0</accession>
<name>A0A8J3DBX0_9BACT</name>
<dbReference type="Proteomes" id="UP000642829">
    <property type="component" value="Unassembled WGS sequence"/>
</dbReference>
<gene>
    <name evidence="1" type="ORF">GCM10007047_16360</name>
</gene>
<keyword evidence="2" id="KW-1185">Reference proteome</keyword>
<dbReference type="AlphaFoldDB" id="A0A8J3DBX0"/>
<dbReference type="EMBL" id="BMXG01000008">
    <property type="protein sequence ID" value="GHC00653.1"/>
    <property type="molecule type" value="Genomic_DNA"/>
</dbReference>
<sequence>MPPRMHQIWLTLLLVVVVGTSHAQSVPEGIRLRGANGAEIVAAGVLEAHPQGAVLLLPGQMTPILAPWDKFDLEQLRGDQPTIYYGYLDATRFNRPFLLKLGVYENIVSFEESIQLLNRELVKPRFYPLPENVNYLIEQDPDVMRWKERDFGRYNKLMRDYRQELQDFLRRIFPSESIIIDDTGALHHKDRADSVDPIRGETSLSLIFSTLADTKRTPSRLGLAYLRQVTTLQTDVDQQWDDLRSKIPNDAFRDGNLNHMKLPNLMDESRLSLERMLTDTHLHQANQQKLSDFTSFVYSNYPNYRLQ</sequence>
<proteinExistence type="predicted"/>
<protein>
    <submittedName>
        <fullName evidence="1">Uncharacterized protein</fullName>
    </submittedName>
</protein>
<dbReference type="RefSeq" id="WP_189513868.1">
    <property type="nucleotide sequence ID" value="NZ_BMXG01000008.1"/>
</dbReference>